<dbReference type="Proteomes" id="UP000003191">
    <property type="component" value="Unassembled WGS sequence"/>
</dbReference>
<keyword evidence="2" id="KW-1185">Reference proteome</keyword>
<accession>D4BLL7</accession>
<name>D4BLL7_BIFBR</name>
<gene>
    <name evidence="1" type="ORF">BIFBRE_02952</name>
</gene>
<dbReference type="EMBL" id="ACCG02000002">
    <property type="protein sequence ID" value="EFE90205.1"/>
    <property type="molecule type" value="Genomic_DNA"/>
</dbReference>
<protein>
    <submittedName>
        <fullName evidence="1">Uncharacterized protein</fullName>
    </submittedName>
</protein>
<dbReference type="AlphaFoldDB" id="D4BLL7"/>
<organism evidence="1 2">
    <name type="scientific">Bifidobacterium breve DSM 20213 = JCM 1192</name>
    <dbReference type="NCBI Taxonomy" id="518634"/>
    <lineage>
        <taxon>Bacteria</taxon>
        <taxon>Bacillati</taxon>
        <taxon>Actinomycetota</taxon>
        <taxon>Actinomycetes</taxon>
        <taxon>Bifidobacteriales</taxon>
        <taxon>Bifidobacteriaceae</taxon>
        <taxon>Bifidobacterium</taxon>
    </lineage>
</organism>
<proteinExistence type="predicted"/>
<comment type="caution">
    <text evidence="1">The sequence shown here is derived from an EMBL/GenBank/DDBJ whole genome shotgun (WGS) entry which is preliminary data.</text>
</comment>
<dbReference type="HOGENOM" id="CLU_3196641_0_0_11"/>
<sequence length="45" mass="5031">MYGQGELLPATKQYIGSFTILPCWRLLSEAFCRLVRGFALLAAPQ</sequence>
<evidence type="ECO:0000313" key="1">
    <source>
        <dbReference type="EMBL" id="EFE90205.1"/>
    </source>
</evidence>
<reference evidence="1 2" key="1">
    <citation type="submission" date="2010-02" db="EMBL/GenBank/DDBJ databases">
        <authorList>
            <person name="Weinstock G."/>
            <person name="Sodergren E."/>
            <person name="Clifton S."/>
            <person name="Fulton L."/>
            <person name="Fulton B."/>
            <person name="Courtney L."/>
            <person name="Fronick C."/>
            <person name="Harrison M."/>
            <person name="Strong C."/>
            <person name="Farmer C."/>
            <person name="Delahaunty K."/>
            <person name="Markovic C."/>
            <person name="Hall O."/>
            <person name="Minx P."/>
            <person name="Tomlinson C."/>
            <person name="Mitreva M."/>
            <person name="Nelson J."/>
            <person name="Hou S."/>
            <person name="Wollam A."/>
            <person name="Pepin K.H."/>
            <person name="Johnson M."/>
            <person name="Bhonagiri V."/>
            <person name="Zhang X."/>
            <person name="Suruliraj S."/>
            <person name="Warren W."/>
            <person name="Chinwalla A."/>
            <person name="Mardis E.R."/>
            <person name="Wilson R.K."/>
        </authorList>
    </citation>
    <scope>NUCLEOTIDE SEQUENCE [LARGE SCALE GENOMIC DNA]</scope>
    <source>
        <strain evidence="1 2">DSM 20213</strain>
    </source>
</reference>
<evidence type="ECO:0000313" key="2">
    <source>
        <dbReference type="Proteomes" id="UP000003191"/>
    </source>
</evidence>